<dbReference type="PRINTS" id="PR00348">
    <property type="entry name" value="UBIQUITIN"/>
</dbReference>
<dbReference type="PROSITE" id="PS50053">
    <property type="entry name" value="UBIQUITIN_2"/>
    <property type="match status" value="1"/>
</dbReference>
<evidence type="ECO:0000313" key="4">
    <source>
        <dbReference type="Proteomes" id="UP000663829"/>
    </source>
</evidence>
<dbReference type="Proteomes" id="UP000663829">
    <property type="component" value="Unassembled WGS sequence"/>
</dbReference>
<reference evidence="2" key="1">
    <citation type="submission" date="2021-02" db="EMBL/GenBank/DDBJ databases">
        <authorList>
            <person name="Nowell W R."/>
        </authorList>
    </citation>
    <scope>NUCLEOTIDE SEQUENCE</scope>
</reference>
<comment type="caution">
    <text evidence="2">The sequence shown here is derived from an EMBL/GenBank/DDBJ whole genome shotgun (WGS) entry which is preliminary data.</text>
</comment>
<organism evidence="2 4">
    <name type="scientific">Didymodactylos carnosus</name>
    <dbReference type="NCBI Taxonomy" id="1234261"/>
    <lineage>
        <taxon>Eukaryota</taxon>
        <taxon>Metazoa</taxon>
        <taxon>Spiralia</taxon>
        <taxon>Gnathifera</taxon>
        <taxon>Rotifera</taxon>
        <taxon>Eurotatoria</taxon>
        <taxon>Bdelloidea</taxon>
        <taxon>Philodinida</taxon>
        <taxon>Philodinidae</taxon>
        <taxon>Didymodactylos</taxon>
    </lineage>
</organism>
<dbReference type="SUPFAM" id="SSF54236">
    <property type="entry name" value="Ubiquitin-like"/>
    <property type="match status" value="1"/>
</dbReference>
<name>A0A814R8Y4_9BILA</name>
<protein>
    <recommendedName>
        <fullName evidence="1">Ubiquitin-like domain-containing protein</fullName>
    </recommendedName>
</protein>
<sequence>MAPFVNMGLNPMDDFPDVDGNLFIFVKTPIGKTLSLVVEESETIKDIKEKIQDQEGVPPDLQRLNFANEQLDDGRTLSDYNIRGNSTLYLVLP</sequence>
<dbReference type="InterPro" id="IPR019956">
    <property type="entry name" value="Ubiquitin_dom"/>
</dbReference>
<dbReference type="OrthoDB" id="428577at2759"/>
<evidence type="ECO:0000313" key="2">
    <source>
        <dbReference type="EMBL" id="CAF1129830.1"/>
    </source>
</evidence>
<gene>
    <name evidence="2" type="ORF">GPM918_LOCUS20134</name>
    <name evidence="3" type="ORF">SRO942_LOCUS20131</name>
</gene>
<dbReference type="AlphaFoldDB" id="A0A814R8Y4"/>
<dbReference type="EMBL" id="CAJNOQ010006283">
    <property type="protein sequence ID" value="CAF1129830.1"/>
    <property type="molecule type" value="Genomic_DNA"/>
</dbReference>
<accession>A0A814R8Y4</accession>
<dbReference type="SMART" id="SM00213">
    <property type="entry name" value="UBQ"/>
    <property type="match status" value="1"/>
</dbReference>
<dbReference type="InterPro" id="IPR050158">
    <property type="entry name" value="Ubiquitin_ubiquitin-like"/>
</dbReference>
<dbReference type="EMBL" id="CAJOBC010006283">
    <property type="protein sequence ID" value="CAF3893556.1"/>
    <property type="molecule type" value="Genomic_DNA"/>
</dbReference>
<proteinExistence type="predicted"/>
<dbReference type="FunFam" id="3.10.20.90:FF:000160">
    <property type="entry name" value="Polyubiquitin-C"/>
    <property type="match status" value="1"/>
</dbReference>
<dbReference type="InterPro" id="IPR029071">
    <property type="entry name" value="Ubiquitin-like_domsf"/>
</dbReference>
<evidence type="ECO:0000313" key="3">
    <source>
        <dbReference type="EMBL" id="CAF3893556.1"/>
    </source>
</evidence>
<evidence type="ECO:0000259" key="1">
    <source>
        <dbReference type="PROSITE" id="PS50053"/>
    </source>
</evidence>
<dbReference type="InterPro" id="IPR000626">
    <property type="entry name" value="Ubiquitin-like_dom"/>
</dbReference>
<dbReference type="PANTHER" id="PTHR10666">
    <property type="entry name" value="UBIQUITIN"/>
    <property type="match status" value="1"/>
</dbReference>
<keyword evidence="4" id="KW-1185">Reference proteome</keyword>
<feature type="domain" description="Ubiquitin-like" evidence="1">
    <location>
        <begin position="22"/>
        <end position="93"/>
    </location>
</feature>
<dbReference type="Proteomes" id="UP000681722">
    <property type="component" value="Unassembled WGS sequence"/>
</dbReference>
<dbReference type="Pfam" id="PF00240">
    <property type="entry name" value="ubiquitin"/>
    <property type="match status" value="1"/>
</dbReference>
<dbReference type="Gene3D" id="3.10.20.90">
    <property type="entry name" value="Phosphatidylinositol 3-kinase Catalytic Subunit, Chain A, domain 1"/>
    <property type="match status" value="1"/>
</dbReference>